<dbReference type="Gene3D" id="3.30.420.40">
    <property type="match status" value="2"/>
</dbReference>
<keyword evidence="1 3" id="KW-0808">Transferase</keyword>
<dbReference type="SUPFAM" id="SSF53067">
    <property type="entry name" value="Actin-like ATPase domain"/>
    <property type="match status" value="2"/>
</dbReference>
<dbReference type="GO" id="GO:0016773">
    <property type="term" value="F:phosphotransferase activity, alcohol group as acceptor"/>
    <property type="evidence" value="ECO:0007669"/>
    <property type="project" value="InterPro"/>
</dbReference>
<name>A0A7J2U4Z5_9CREN</name>
<dbReference type="Pfam" id="PF00370">
    <property type="entry name" value="FGGY_N"/>
    <property type="match status" value="1"/>
</dbReference>
<reference evidence="6" key="1">
    <citation type="journal article" date="2020" name="mSystems">
        <title>Genome- and Community-Level Interaction Insights into Carbon Utilization and Element Cycling Functions of Hydrothermarchaeota in Hydrothermal Sediment.</title>
        <authorList>
            <person name="Zhou Z."/>
            <person name="Liu Y."/>
            <person name="Xu W."/>
            <person name="Pan J."/>
            <person name="Luo Z.H."/>
            <person name="Li M."/>
        </authorList>
    </citation>
    <scope>NUCLEOTIDE SEQUENCE [LARGE SCALE GENOMIC DNA]</scope>
    <source>
        <strain evidence="6">SpSt-125</strain>
    </source>
</reference>
<feature type="domain" description="Carbohydrate kinase FGGY N-terminal" evidence="4">
    <location>
        <begin position="4"/>
        <end position="247"/>
    </location>
</feature>
<dbReference type="Pfam" id="PF02782">
    <property type="entry name" value="FGGY_C"/>
    <property type="match status" value="1"/>
</dbReference>
<dbReference type="InterPro" id="IPR043129">
    <property type="entry name" value="ATPase_NBD"/>
</dbReference>
<dbReference type="InterPro" id="IPR018484">
    <property type="entry name" value="FGGY_N"/>
</dbReference>
<organism evidence="6">
    <name type="scientific">Ignisphaera aggregans</name>
    <dbReference type="NCBI Taxonomy" id="334771"/>
    <lineage>
        <taxon>Archaea</taxon>
        <taxon>Thermoproteota</taxon>
        <taxon>Thermoprotei</taxon>
        <taxon>Desulfurococcales</taxon>
        <taxon>Desulfurococcaceae</taxon>
        <taxon>Ignisphaera</taxon>
    </lineage>
</organism>
<dbReference type="PIRSF" id="PIRSF000538">
    <property type="entry name" value="GlpK"/>
    <property type="match status" value="1"/>
</dbReference>
<dbReference type="PANTHER" id="PTHR43095">
    <property type="entry name" value="SUGAR KINASE"/>
    <property type="match status" value="1"/>
</dbReference>
<accession>A0A7J2U4Z5</accession>
<dbReference type="InterPro" id="IPR018483">
    <property type="entry name" value="Carb_kinase_FGGY_CS"/>
</dbReference>
<dbReference type="GO" id="GO:0005975">
    <property type="term" value="P:carbohydrate metabolic process"/>
    <property type="evidence" value="ECO:0007669"/>
    <property type="project" value="InterPro"/>
</dbReference>
<protein>
    <submittedName>
        <fullName evidence="6">Xylulokinase</fullName>
    </submittedName>
</protein>
<dbReference type="AlphaFoldDB" id="A0A7J2U4Z5"/>
<evidence type="ECO:0000256" key="3">
    <source>
        <dbReference type="RuleBase" id="RU003733"/>
    </source>
</evidence>
<dbReference type="InterPro" id="IPR000577">
    <property type="entry name" value="Carb_kinase_FGGY"/>
</dbReference>
<proteinExistence type="inferred from homology"/>
<evidence type="ECO:0000259" key="4">
    <source>
        <dbReference type="Pfam" id="PF00370"/>
    </source>
</evidence>
<dbReference type="PANTHER" id="PTHR43095:SF5">
    <property type="entry name" value="XYLULOSE KINASE"/>
    <property type="match status" value="1"/>
</dbReference>
<dbReference type="GO" id="GO:0016301">
    <property type="term" value="F:kinase activity"/>
    <property type="evidence" value="ECO:0007669"/>
    <property type="project" value="UniProtKB-KW"/>
</dbReference>
<gene>
    <name evidence="6" type="ORF">ENO26_07845</name>
</gene>
<evidence type="ECO:0000256" key="1">
    <source>
        <dbReference type="ARBA" id="ARBA00022679"/>
    </source>
</evidence>
<keyword evidence="2 3" id="KW-0418">Kinase</keyword>
<comment type="similarity">
    <text evidence="3">Belongs to the FGGY kinase family.</text>
</comment>
<evidence type="ECO:0000259" key="5">
    <source>
        <dbReference type="Pfam" id="PF02782"/>
    </source>
</evidence>
<feature type="domain" description="Carbohydrate kinase FGGY C-terminal" evidence="5">
    <location>
        <begin position="259"/>
        <end position="455"/>
    </location>
</feature>
<dbReference type="InterPro" id="IPR050406">
    <property type="entry name" value="FGGY_Carb_Kinase"/>
</dbReference>
<sequence length="514" mass="57565">MGRYILVHDIGTTGDKAVIFDVDRHDIVASATVEYPTHYPHTLWAEQKPEDWWSAFAESTKMLLKVVNPSEIEAISFSGQMMACLPVDRDGNALRNAIIWMDQRSINEVEFIRTTFTDYEFYSVTGNRLSPTYPIAKILWLKRNDPNTYNRTYLFLQPKDYIVARLTGTFQTDFSDASLTAMLDIFKRTWALNILNEIGIDSDKLPPIKPSTAIVGEMNSDVAHSLGFPHRPPIVLGCGDGVCTAVGACVTDVYDSYTYLGASAWLSLISNNPLIDKSMRLFNMVYIDPYLYTPVGTMQTAGAALRWFRDNVFLLEKFASSIVDISPYELIDREAEKSSVGANGLIFLPYLMGERAPWWSSYARGVLLGLTLSHSHSDVARAVLEGIALNLGLIMVSFLENDVDVKEPVALVGGGAKSSLWPKIISNVYNRRVAVLRYREEVAALGAGITAAYALKIYSSLREAKNVNKPLQIYSPTESEVTIYKKLLEIFKRSYLALEEVFREIDTLYKSTSP</sequence>
<evidence type="ECO:0000256" key="2">
    <source>
        <dbReference type="ARBA" id="ARBA00022777"/>
    </source>
</evidence>
<dbReference type="PROSITE" id="PS00445">
    <property type="entry name" value="FGGY_KINASES_2"/>
    <property type="match status" value="1"/>
</dbReference>
<dbReference type="CDD" id="cd07805">
    <property type="entry name" value="ASKHA_NBD_FGGY_CvXK-like"/>
    <property type="match status" value="1"/>
</dbReference>
<dbReference type="EMBL" id="DSEU01000052">
    <property type="protein sequence ID" value="HEM67455.1"/>
    <property type="molecule type" value="Genomic_DNA"/>
</dbReference>
<comment type="caution">
    <text evidence="6">The sequence shown here is derived from an EMBL/GenBank/DDBJ whole genome shotgun (WGS) entry which is preliminary data.</text>
</comment>
<evidence type="ECO:0000313" key="6">
    <source>
        <dbReference type="EMBL" id="HEM67455.1"/>
    </source>
</evidence>
<dbReference type="InterPro" id="IPR018485">
    <property type="entry name" value="FGGY_C"/>
</dbReference>